<reference evidence="1 2" key="1">
    <citation type="journal article" date="2014" name="Genome Biol. Evol.">
        <title>Genome degeneration and adaptation in a nascent stage of symbiosis.</title>
        <authorList>
            <person name="Oakeson K.F."/>
            <person name="Gil R."/>
            <person name="Clayton A.L."/>
            <person name="Dunn D.M."/>
            <person name="von Niederhausern A.C."/>
            <person name="Hamil C."/>
            <person name="Aoyagi A."/>
            <person name="Duval B."/>
            <person name="Baca A."/>
            <person name="Silva F.J."/>
            <person name="Vallier A."/>
            <person name="Jackson D.G."/>
            <person name="Latorre A."/>
            <person name="Weiss R.B."/>
            <person name="Heddi A."/>
            <person name="Moya A."/>
            <person name="Dale C."/>
        </authorList>
    </citation>
    <scope>NUCLEOTIDE SEQUENCE [LARGE SCALE GENOMIC DNA]</scope>
    <source>
        <strain evidence="1 2">HS1</strain>
        <plasmid evidence="2">Plasmid pHS1</plasmid>
    </source>
</reference>
<dbReference type="RefSeq" id="WP_148296382.1">
    <property type="nucleotide sequence ID" value="NZ_CP006570.1"/>
</dbReference>
<dbReference type="PATRIC" id="fig|1239307.3.peg.4771"/>
<keyword evidence="1" id="KW-0614">Plasmid</keyword>
<dbReference type="Proteomes" id="UP000019028">
    <property type="component" value="Plasmid pHS1"/>
</dbReference>
<name>W0I480_9GAMM</name>
<keyword evidence="2" id="KW-1185">Reference proteome</keyword>
<dbReference type="KEGG" id="sod:Sant_P0227"/>
<dbReference type="AlphaFoldDB" id="W0I480"/>
<accession>W0I480</accession>
<dbReference type="EMBL" id="CP006570">
    <property type="protein sequence ID" value="AHF79270.1"/>
    <property type="molecule type" value="Genomic_DNA"/>
</dbReference>
<evidence type="ECO:0000313" key="1">
    <source>
        <dbReference type="EMBL" id="AHF79270.1"/>
    </source>
</evidence>
<gene>
    <name evidence="1" type="ORF">Sant_P0227</name>
</gene>
<evidence type="ECO:0000313" key="2">
    <source>
        <dbReference type="Proteomes" id="UP000019028"/>
    </source>
</evidence>
<proteinExistence type="predicted"/>
<sequence>MIECRMQQLNNNIDIDGFIRKNDGFIRKVMDSDILIKPINVRNTVPSLTSFSSESLSNNDIFSKITEVRNLTESLSLNEKVEKELIDALCLALIEFKKEESLDFAKYLAFCSAEGKHPWHISTMMEGHGFYSDYYKRNDRNERVINEHSLYKKASMLMSKNKTLLKMASDGKNINDIMTEYNLSNITKKERETLEMAAICGKFRERIKNGESFQVLAEEQGIREKDIILKLIAIAIENGHPRT</sequence>
<protein>
    <submittedName>
        <fullName evidence="1">Uncharacterized protein</fullName>
    </submittedName>
</protein>
<organism evidence="1 2">
    <name type="scientific">Sodalis praecaptivus</name>
    <dbReference type="NCBI Taxonomy" id="1239307"/>
    <lineage>
        <taxon>Bacteria</taxon>
        <taxon>Pseudomonadati</taxon>
        <taxon>Pseudomonadota</taxon>
        <taxon>Gammaproteobacteria</taxon>
        <taxon>Enterobacterales</taxon>
        <taxon>Bruguierivoracaceae</taxon>
        <taxon>Sodalis</taxon>
    </lineage>
</organism>
<geneLocation type="plasmid" evidence="1 2">
    <name>pHS1</name>
</geneLocation>
<dbReference type="HOGENOM" id="CLU_1141984_0_0_6"/>